<dbReference type="InterPro" id="IPR052573">
    <property type="entry name" value="DnaJ_C_subfamily_28"/>
</dbReference>
<dbReference type="EMBL" id="JADFUA010000005">
    <property type="protein sequence ID" value="MBE9609575.1"/>
    <property type="molecule type" value="Genomic_DNA"/>
</dbReference>
<dbReference type="Proteomes" id="UP000604481">
    <property type="component" value="Unassembled WGS sequence"/>
</dbReference>
<comment type="caution">
    <text evidence="2">The sequence shown here is derived from an EMBL/GenBank/DDBJ whole genome shotgun (WGS) entry which is preliminary data.</text>
</comment>
<accession>A0A8J7G082</accession>
<evidence type="ECO:0000259" key="1">
    <source>
        <dbReference type="Pfam" id="PF09350"/>
    </source>
</evidence>
<name>A0A8J7G082_9NEIS</name>
<proteinExistence type="predicted"/>
<reference evidence="2 3" key="1">
    <citation type="submission" date="2020-10" db="EMBL/GenBank/DDBJ databases">
        <title>The genome sequence of Chitinilyticum litopenaei 4Y14.</title>
        <authorList>
            <person name="Liu Y."/>
        </authorList>
    </citation>
    <scope>NUCLEOTIDE SEQUENCE [LARGE SCALE GENOMIC DNA]</scope>
    <source>
        <strain evidence="2 3">4Y14</strain>
    </source>
</reference>
<evidence type="ECO:0000313" key="2">
    <source>
        <dbReference type="EMBL" id="MBE9609575.1"/>
    </source>
</evidence>
<organism evidence="2 3">
    <name type="scientific">Chitinilyticum piscinae</name>
    <dbReference type="NCBI Taxonomy" id="2866724"/>
    <lineage>
        <taxon>Bacteria</taxon>
        <taxon>Pseudomonadati</taxon>
        <taxon>Pseudomonadota</taxon>
        <taxon>Betaproteobacteria</taxon>
        <taxon>Neisseriales</taxon>
        <taxon>Chitinibacteraceae</taxon>
        <taxon>Chitinilyticum</taxon>
    </lineage>
</organism>
<protein>
    <submittedName>
        <fullName evidence="2">DUF1992 domain-containing protein</fullName>
    </submittedName>
</protein>
<dbReference type="PANTHER" id="PTHR39158">
    <property type="entry name" value="OS08G0560600 PROTEIN"/>
    <property type="match status" value="1"/>
</dbReference>
<dbReference type="PANTHER" id="PTHR39158:SF1">
    <property type="entry name" value="DNAJ HOMOLOG SUBFAMILY C MEMBER 28"/>
    <property type="match status" value="1"/>
</dbReference>
<gene>
    <name evidence="2" type="ORF">INR99_09435</name>
</gene>
<keyword evidence="3" id="KW-1185">Reference proteome</keyword>
<dbReference type="RefSeq" id="WP_194116107.1">
    <property type="nucleotide sequence ID" value="NZ_JADFUA010000005.1"/>
</dbReference>
<sequence length="129" mass="14258">MSFGLLLELAERRIEAARDAGEFDNLPGMGQPLPQEAIDPLLPEHQRIAYRPLKNAGYIPPEIEQHREAVEISLQLVTACADCRPALLARLARINLFLLQQGHAALRVEYYGSQLAQRFAQPTSAGAIS</sequence>
<evidence type="ECO:0000313" key="3">
    <source>
        <dbReference type="Proteomes" id="UP000604481"/>
    </source>
</evidence>
<dbReference type="Pfam" id="PF09350">
    <property type="entry name" value="DJC28_CD"/>
    <property type="match status" value="1"/>
</dbReference>
<feature type="domain" description="DnaJ homologue subfamily C member 28 conserved" evidence="1">
    <location>
        <begin position="9"/>
        <end position="72"/>
    </location>
</feature>
<dbReference type="AlphaFoldDB" id="A0A8J7G082"/>
<dbReference type="InterPro" id="IPR018961">
    <property type="entry name" value="DnaJ_homolog_subfam-C_membr-28"/>
</dbReference>